<gene>
    <name evidence="3" type="ORF">SLS62_003272</name>
</gene>
<evidence type="ECO:0000256" key="1">
    <source>
        <dbReference type="SAM" id="MobiDB-lite"/>
    </source>
</evidence>
<dbReference type="PANTHER" id="PTHR33112">
    <property type="entry name" value="DOMAIN PROTEIN, PUTATIVE-RELATED"/>
    <property type="match status" value="1"/>
</dbReference>
<keyword evidence="4" id="KW-1185">Reference proteome</keyword>
<organism evidence="3 4">
    <name type="scientific">Diatrype stigma</name>
    <dbReference type="NCBI Taxonomy" id="117547"/>
    <lineage>
        <taxon>Eukaryota</taxon>
        <taxon>Fungi</taxon>
        <taxon>Dikarya</taxon>
        <taxon>Ascomycota</taxon>
        <taxon>Pezizomycotina</taxon>
        <taxon>Sordariomycetes</taxon>
        <taxon>Xylariomycetidae</taxon>
        <taxon>Xylariales</taxon>
        <taxon>Diatrypaceae</taxon>
        <taxon>Diatrype</taxon>
    </lineage>
</organism>
<evidence type="ECO:0000313" key="4">
    <source>
        <dbReference type="Proteomes" id="UP001320420"/>
    </source>
</evidence>
<sequence length="731" mass="83052">MNKELNSHQKRNRTDFPLVIKKAISKIVEVACCIRISTDEEYNHVSLQIEPERRQESNTSLAKRLCASCSRLRLSSIRPGEILYFSAVYVPNQLGCNLCQLVQGLYAEHLKFRRERLVEKPNTTPQNTNRPRAISIEILKWLENPSTFHWLDDVLVFEAHVSDTWFGNPGTSQLFLRNRHSTNLSNPRNSDASRYGSADVPAHGAFSPWADLALARLWALECVHRHPDCHSIVSGTPENETLHPMTRFIDVKLWRLVQLDEIFCGTPLEYVALSYVWGQDYQLRTLSSNLGLFRAHLPKANAPSDERLPRTIEDAIQVTKALGHRFLWVDALCIVQDSDEDLSRQLAQMNAIYGLAVITIAARSSSSSDSGLHGVSAPRSRVGGSDAEQVVNDEISVGVWDLGPGEERFEEQSGTLADKRYYMWRGWTFQEQILSTRTLEFNLDRMVFWYGKNASYQERGYPSFANTDMYNPHHFRYAVRKRQRQEKLSPDSISPDAVADDGWLLARWNTIRTAYSTRSLSYYIDRRRAISGTAKMMNDVIGGVDGDGLMRNNLHAEVIWYLDIKETDAEGVKLPADQAPNGLFPSWSWLDLWPITWPALCEPLPEVSICIVNNADSGNNSALEIEAAMVELLLTEGPDDNTKQLVYPDGNAANIKLRLDTMLLEAGMNITCVPIARAISVMWWDQELLLLRRERQHYVRVGMGSIPEHKMEVFDSYIHSGKAQTKRILCL</sequence>
<protein>
    <recommendedName>
        <fullName evidence="2">Heterokaryon incompatibility domain-containing protein</fullName>
    </recommendedName>
</protein>
<accession>A0AAN9YUE6</accession>
<dbReference type="InterPro" id="IPR010730">
    <property type="entry name" value="HET"/>
</dbReference>
<feature type="region of interest" description="Disordered" evidence="1">
    <location>
        <begin position="366"/>
        <end position="387"/>
    </location>
</feature>
<dbReference type="Proteomes" id="UP001320420">
    <property type="component" value="Unassembled WGS sequence"/>
</dbReference>
<name>A0AAN9YUE6_9PEZI</name>
<dbReference type="Pfam" id="PF06985">
    <property type="entry name" value="HET"/>
    <property type="match status" value="1"/>
</dbReference>
<reference evidence="3 4" key="1">
    <citation type="submission" date="2024-02" db="EMBL/GenBank/DDBJ databases">
        <title>De novo assembly and annotation of 12 fungi associated with fruit tree decline syndrome in Ontario, Canada.</title>
        <authorList>
            <person name="Sulman M."/>
            <person name="Ellouze W."/>
            <person name="Ilyukhin E."/>
        </authorList>
    </citation>
    <scope>NUCLEOTIDE SEQUENCE [LARGE SCALE GENOMIC DNA]</scope>
    <source>
        <strain evidence="3 4">M11/M66-122</strain>
    </source>
</reference>
<dbReference type="PANTHER" id="PTHR33112:SF12">
    <property type="entry name" value="HETEROKARYON INCOMPATIBILITY DOMAIN-CONTAINING PROTEIN"/>
    <property type="match status" value="1"/>
</dbReference>
<evidence type="ECO:0000313" key="3">
    <source>
        <dbReference type="EMBL" id="KAK7754714.1"/>
    </source>
</evidence>
<feature type="domain" description="Heterokaryon incompatibility" evidence="2">
    <location>
        <begin position="270"/>
        <end position="431"/>
    </location>
</feature>
<comment type="caution">
    <text evidence="3">The sequence shown here is derived from an EMBL/GenBank/DDBJ whole genome shotgun (WGS) entry which is preliminary data.</text>
</comment>
<dbReference type="EMBL" id="JAKJXP020000018">
    <property type="protein sequence ID" value="KAK7754714.1"/>
    <property type="molecule type" value="Genomic_DNA"/>
</dbReference>
<evidence type="ECO:0000259" key="2">
    <source>
        <dbReference type="Pfam" id="PF06985"/>
    </source>
</evidence>
<dbReference type="AlphaFoldDB" id="A0AAN9YUE6"/>
<proteinExistence type="predicted"/>